<dbReference type="Proteomes" id="UP001253545">
    <property type="component" value="Unassembled WGS sequence"/>
</dbReference>
<name>A0ABU2ZTK9_9ALTE</name>
<evidence type="ECO:0000313" key="3">
    <source>
        <dbReference type="Proteomes" id="UP001253545"/>
    </source>
</evidence>
<feature type="transmembrane region" description="Helical" evidence="1">
    <location>
        <begin position="132"/>
        <end position="157"/>
    </location>
</feature>
<gene>
    <name evidence="2" type="ORF">RM552_12875</name>
</gene>
<dbReference type="RefSeq" id="WP_311369261.1">
    <property type="nucleotide sequence ID" value="NZ_JAVRHX010000003.1"/>
</dbReference>
<sequence>MDKPINTSFRNRGENMTRIETFVAAAFAFAVTMMMISLGEISTDMKIFIEDMKQVPAFAASCAIIIWIWHTHATWCRRFGLEDGKTIFLSSALIIIVLVYVYPLRIMMQGLFQVLSDGYFPLEFSYQTNWELRFVFINYAIGFLLLCLNFVGLYWHAYSKRELLKLNQYESFDTRTELLVWSIAAGVCVGSSLIALFGPLSYIAFSGHIFFSLFPLLIGCGQIRKHARQKLVIQNTVP</sequence>
<feature type="transmembrane region" description="Helical" evidence="1">
    <location>
        <begin position="203"/>
        <end position="221"/>
    </location>
</feature>
<keyword evidence="3" id="KW-1185">Reference proteome</keyword>
<evidence type="ECO:0000256" key="1">
    <source>
        <dbReference type="SAM" id="Phobius"/>
    </source>
</evidence>
<reference evidence="2 3" key="1">
    <citation type="submission" date="2023-09" db="EMBL/GenBank/DDBJ databases">
        <authorList>
            <person name="Rey-Velasco X."/>
        </authorList>
    </citation>
    <scope>NUCLEOTIDE SEQUENCE [LARGE SCALE GENOMIC DNA]</scope>
    <source>
        <strain evidence="2 3">P117</strain>
    </source>
</reference>
<protein>
    <submittedName>
        <fullName evidence="2">TMEM175 family protein</fullName>
    </submittedName>
</protein>
<keyword evidence="1" id="KW-0812">Transmembrane</keyword>
<keyword evidence="1" id="KW-1133">Transmembrane helix</keyword>
<evidence type="ECO:0000313" key="2">
    <source>
        <dbReference type="EMBL" id="MDT0595745.1"/>
    </source>
</evidence>
<feature type="transmembrane region" description="Helical" evidence="1">
    <location>
        <begin position="55"/>
        <end position="75"/>
    </location>
</feature>
<feature type="transmembrane region" description="Helical" evidence="1">
    <location>
        <begin position="21"/>
        <end position="43"/>
    </location>
</feature>
<dbReference type="EMBL" id="JAVRHX010000003">
    <property type="protein sequence ID" value="MDT0595745.1"/>
    <property type="molecule type" value="Genomic_DNA"/>
</dbReference>
<proteinExistence type="predicted"/>
<feature type="transmembrane region" description="Helical" evidence="1">
    <location>
        <begin position="87"/>
        <end position="112"/>
    </location>
</feature>
<feature type="transmembrane region" description="Helical" evidence="1">
    <location>
        <begin position="178"/>
        <end position="197"/>
    </location>
</feature>
<keyword evidence="1" id="KW-0472">Membrane</keyword>
<accession>A0ABU2ZTK9</accession>
<organism evidence="2 3">
    <name type="scientific">Glaciecola petra</name>
    <dbReference type="NCBI Taxonomy" id="3075602"/>
    <lineage>
        <taxon>Bacteria</taxon>
        <taxon>Pseudomonadati</taxon>
        <taxon>Pseudomonadota</taxon>
        <taxon>Gammaproteobacteria</taxon>
        <taxon>Alteromonadales</taxon>
        <taxon>Alteromonadaceae</taxon>
        <taxon>Glaciecola</taxon>
    </lineage>
</organism>
<comment type="caution">
    <text evidence="2">The sequence shown here is derived from an EMBL/GenBank/DDBJ whole genome shotgun (WGS) entry which is preliminary data.</text>
</comment>